<accession>A0ABY2XMZ6</accession>
<organism evidence="1 2">
    <name type="scientific">Alloalcanivorax gelatiniphagus</name>
    <dbReference type="NCBI Taxonomy" id="1194167"/>
    <lineage>
        <taxon>Bacteria</taxon>
        <taxon>Pseudomonadati</taxon>
        <taxon>Pseudomonadota</taxon>
        <taxon>Gammaproteobacteria</taxon>
        <taxon>Oceanospirillales</taxon>
        <taxon>Alcanivoracaceae</taxon>
        <taxon>Alloalcanivorax</taxon>
    </lineage>
</organism>
<reference evidence="1 2" key="1">
    <citation type="submission" date="2019-05" db="EMBL/GenBank/DDBJ databases">
        <title>Genome of Alcanivorax gelatiniphagus, an oil degrading marine bacteria.</title>
        <authorList>
            <person name="Kwon K.K."/>
        </authorList>
    </citation>
    <scope>NUCLEOTIDE SEQUENCE [LARGE SCALE GENOMIC DNA]</scope>
    <source>
        <strain evidence="1 2">MEBiC 08158</strain>
    </source>
</reference>
<name>A0ABY2XMZ6_9GAMM</name>
<evidence type="ECO:0000313" key="1">
    <source>
        <dbReference type="EMBL" id="TMW13741.1"/>
    </source>
</evidence>
<dbReference type="RefSeq" id="WP_138771781.1">
    <property type="nucleotide sequence ID" value="NZ_JBHSSX010000020.1"/>
</dbReference>
<sequence>MATMEQLEKALRGAHRAGKAEHARRLASEIRRLRSDEFRPVDTDLTGRLSSYAEAQPPISGLGDILPRIGSSIKLALQEATSFDEQRLMNVLQEEYPGVTFEQDPEGYTVADFTDIGGGRGYLNVPGLDMRDMNQAAMAAVQFSPAGAAAAKGTTLLGQAALGGTVSAGTEVVRDLASQAAGGTEEFSMANLDGWNITAAGAMGAAAPYVARAVEGAVRRIAGKGIRVLNEQGGFTDEAMQTLQAAQAGPEQLSRTVANRLRQQNVLTPEQAQTFNLFRSQGVNATRANLTQSADDWQLQQEAIKRSGPMRGAVDAQDRALAARGEQLIERTGGQTAGPLDTGEQVFSAVTRKATDLDDQISQLYREAYNRVSDDPVIVMGRTVDALRRNAGMNQRSDGTVTAIQSALRDAGVLGQGMRMGGEMVPRRIGTLGTGQREFKPTQISVRLAEKLRQDLNNLYSGANDQGRRIINQVKNALDDDVFGATGEDIFREARAAKSAFHRELETKALSKFDKNTRSLVQDVLENRVAPDRLFEKLVVQKGTRASDLKAMKDYLLSGTEDQVTQGNGAWNSLRAETLRYMIEKATGTAAKTEGGEAVFNGNQFRKAMDRIGGERLRTLFGQDEFMDIAALRKIGELRIPVSMTQQGKGPSAQAVSEIIDELPLGRAARRLFTLRKGMGATRAMNDAVQPGMATERVLNQRLIDPQTAQQGAAVLRQQTSD</sequence>
<comment type="caution">
    <text evidence="1">The sequence shown here is derived from an EMBL/GenBank/DDBJ whole genome shotgun (WGS) entry which is preliminary data.</text>
</comment>
<evidence type="ECO:0000313" key="2">
    <source>
        <dbReference type="Proteomes" id="UP000739180"/>
    </source>
</evidence>
<gene>
    <name evidence="1" type="ORF">FGS76_06335</name>
</gene>
<protein>
    <submittedName>
        <fullName evidence="1">Uncharacterized protein</fullName>
    </submittedName>
</protein>
<dbReference type="EMBL" id="VCQT01000022">
    <property type="protein sequence ID" value="TMW13741.1"/>
    <property type="molecule type" value="Genomic_DNA"/>
</dbReference>
<dbReference type="Proteomes" id="UP000739180">
    <property type="component" value="Unassembled WGS sequence"/>
</dbReference>
<proteinExistence type="predicted"/>
<keyword evidence="2" id="KW-1185">Reference proteome</keyword>